<dbReference type="Pfam" id="PF02826">
    <property type="entry name" value="2-Hacid_dh_C"/>
    <property type="match status" value="1"/>
</dbReference>
<evidence type="ECO:0000313" key="6">
    <source>
        <dbReference type="EMBL" id="CAI8035992.1"/>
    </source>
</evidence>
<evidence type="ECO:0000256" key="1">
    <source>
        <dbReference type="ARBA" id="ARBA00005854"/>
    </source>
</evidence>
<evidence type="ECO:0000256" key="2">
    <source>
        <dbReference type="ARBA" id="ARBA00021582"/>
    </source>
</evidence>
<dbReference type="PANTHER" id="PTHR42938:SF22">
    <property type="entry name" value="D-3-PHOSPHOGLYCERATE DEHYDROGENASE"/>
    <property type="match status" value="1"/>
</dbReference>
<reference evidence="6" key="1">
    <citation type="submission" date="2023-03" db="EMBL/GenBank/DDBJ databases">
        <authorList>
            <person name="Steffen K."/>
            <person name="Cardenas P."/>
        </authorList>
    </citation>
    <scope>NUCLEOTIDE SEQUENCE</scope>
</reference>
<keyword evidence="3" id="KW-0560">Oxidoreductase</keyword>
<keyword evidence="7" id="KW-1185">Reference proteome</keyword>
<dbReference type="InterPro" id="IPR036291">
    <property type="entry name" value="NAD(P)-bd_dom_sf"/>
</dbReference>
<protein>
    <recommendedName>
        <fullName evidence="2">D-3-phosphoglycerate dehydrogenase</fullName>
    </recommendedName>
</protein>
<organism evidence="6 7">
    <name type="scientific">Geodia barretti</name>
    <name type="common">Barrett's horny sponge</name>
    <dbReference type="NCBI Taxonomy" id="519541"/>
    <lineage>
        <taxon>Eukaryota</taxon>
        <taxon>Metazoa</taxon>
        <taxon>Porifera</taxon>
        <taxon>Demospongiae</taxon>
        <taxon>Heteroscleromorpha</taxon>
        <taxon>Tetractinellida</taxon>
        <taxon>Astrophorina</taxon>
        <taxon>Geodiidae</taxon>
        <taxon>Geodia</taxon>
    </lineage>
</organism>
<feature type="domain" description="D-isomer specific 2-hydroxyacid dehydrogenase NAD-binding" evidence="5">
    <location>
        <begin position="7"/>
        <end position="175"/>
    </location>
</feature>
<dbReference type="SUPFAM" id="SSF51735">
    <property type="entry name" value="NAD(P)-binding Rossmann-fold domains"/>
    <property type="match status" value="1"/>
</dbReference>
<dbReference type="GO" id="GO:0051287">
    <property type="term" value="F:NAD binding"/>
    <property type="evidence" value="ECO:0007669"/>
    <property type="project" value="InterPro"/>
</dbReference>
<dbReference type="InterPro" id="IPR029752">
    <property type="entry name" value="D-isomer_DH_CS1"/>
</dbReference>
<comment type="caution">
    <text evidence="6">The sequence shown here is derived from an EMBL/GenBank/DDBJ whole genome shotgun (WGS) entry which is preliminary data.</text>
</comment>
<dbReference type="PROSITE" id="PS00065">
    <property type="entry name" value="D_2_HYDROXYACID_DH_1"/>
    <property type="match status" value="1"/>
</dbReference>
<evidence type="ECO:0000313" key="7">
    <source>
        <dbReference type="Proteomes" id="UP001174909"/>
    </source>
</evidence>
<comment type="similarity">
    <text evidence="1">Belongs to the D-isomer specific 2-hydroxyacid dehydrogenase family.</text>
</comment>
<proteinExistence type="inferred from homology"/>
<dbReference type="GO" id="GO:0004617">
    <property type="term" value="F:phosphoglycerate dehydrogenase activity"/>
    <property type="evidence" value="ECO:0007669"/>
    <property type="project" value="TreeGrafter"/>
</dbReference>
<dbReference type="InterPro" id="IPR006140">
    <property type="entry name" value="D-isomer_DH_NAD-bd"/>
</dbReference>
<dbReference type="PANTHER" id="PTHR42938">
    <property type="entry name" value="FORMATE DEHYDROGENASE 1"/>
    <property type="match status" value="1"/>
</dbReference>
<dbReference type="InterPro" id="IPR029753">
    <property type="entry name" value="D-isomer_DH_CS"/>
</dbReference>
<evidence type="ECO:0000256" key="4">
    <source>
        <dbReference type="ARBA" id="ARBA00023027"/>
    </source>
</evidence>
<keyword evidence="4" id="KW-0520">NAD</keyword>
<dbReference type="FunFam" id="3.40.50.720:FF:000021">
    <property type="entry name" value="D-3-phosphoglycerate dehydrogenase"/>
    <property type="match status" value="1"/>
</dbReference>
<evidence type="ECO:0000256" key="3">
    <source>
        <dbReference type="ARBA" id="ARBA00023002"/>
    </source>
</evidence>
<sequence>MCSHIIVARHIPQGCSSLKEGRWDRKKFMGVELEGKTLAIVGLGRIGREVATRMQAFGMKTIGYDPIVPAEVAAKFNIEFVELSQLWPRADFITVHTPLLPSTTGLLNKEVFQQCKPEVRVINAARGGIIDEDALLEALREGKCAGAALDVFTTEPPTNRELVEHELVVATPHLGASTSEAQVKVAQEIARSFLDAKEGKPLQGVVNPNS</sequence>
<dbReference type="EMBL" id="CASHTH010002839">
    <property type="protein sequence ID" value="CAI8035992.1"/>
    <property type="molecule type" value="Genomic_DNA"/>
</dbReference>
<evidence type="ECO:0000259" key="5">
    <source>
        <dbReference type="Pfam" id="PF02826"/>
    </source>
</evidence>
<accession>A0AA35SV76</accession>
<dbReference type="Gene3D" id="3.40.50.720">
    <property type="entry name" value="NAD(P)-binding Rossmann-like Domain"/>
    <property type="match status" value="2"/>
</dbReference>
<name>A0AA35SV76_GEOBA</name>
<gene>
    <name evidence="6" type="ORF">GBAR_LOCUS20195</name>
</gene>
<dbReference type="AlphaFoldDB" id="A0AA35SV76"/>
<dbReference type="PROSITE" id="PS00670">
    <property type="entry name" value="D_2_HYDROXYACID_DH_2"/>
    <property type="match status" value="1"/>
</dbReference>
<dbReference type="Proteomes" id="UP001174909">
    <property type="component" value="Unassembled WGS sequence"/>
</dbReference>